<name>A0A212FAR1_DANPL</name>
<keyword evidence="1" id="KW-1133">Transmembrane helix</keyword>
<keyword evidence="3" id="KW-1185">Reference proteome</keyword>
<keyword evidence="1" id="KW-0472">Membrane</keyword>
<organism evidence="2 3">
    <name type="scientific">Danaus plexippus plexippus</name>
    <dbReference type="NCBI Taxonomy" id="278856"/>
    <lineage>
        <taxon>Eukaryota</taxon>
        <taxon>Metazoa</taxon>
        <taxon>Ecdysozoa</taxon>
        <taxon>Arthropoda</taxon>
        <taxon>Hexapoda</taxon>
        <taxon>Insecta</taxon>
        <taxon>Pterygota</taxon>
        <taxon>Neoptera</taxon>
        <taxon>Endopterygota</taxon>
        <taxon>Lepidoptera</taxon>
        <taxon>Glossata</taxon>
        <taxon>Ditrysia</taxon>
        <taxon>Papilionoidea</taxon>
        <taxon>Nymphalidae</taxon>
        <taxon>Danainae</taxon>
        <taxon>Danaini</taxon>
        <taxon>Danaina</taxon>
        <taxon>Danaus</taxon>
        <taxon>Danaus</taxon>
    </lineage>
</organism>
<dbReference type="AlphaFoldDB" id="A0A212FAR1"/>
<dbReference type="GO" id="GO:0016740">
    <property type="term" value="F:transferase activity"/>
    <property type="evidence" value="ECO:0007669"/>
    <property type="project" value="UniProtKB-KW"/>
</dbReference>
<dbReference type="EMBL" id="AGBW02009433">
    <property type="protein sequence ID" value="OWR50826.1"/>
    <property type="molecule type" value="Genomic_DNA"/>
</dbReference>
<sequence>MIYGMFTDTSIKGRNLDSVNKDGWTLCSVSTFVVDFGAESFYVFLIEINFIVGAFTGFLFFFHFDNILKGRITPEKKENNKGTSYHKGWKQNIIEVFGINWYLTCISPFIHSPLPGNGIDWFVNDKKK</sequence>
<feature type="transmembrane region" description="Helical" evidence="1">
    <location>
        <begin position="41"/>
        <end position="62"/>
    </location>
</feature>
<evidence type="ECO:0000313" key="2">
    <source>
        <dbReference type="EMBL" id="OWR50826.1"/>
    </source>
</evidence>
<evidence type="ECO:0000313" key="3">
    <source>
        <dbReference type="Proteomes" id="UP000007151"/>
    </source>
</evidence>
<dbReference type="Proteomes" id="UP000007151">
    <property type="component" value="Unassembled WGS sequence"/>
</dbReference>
<accession>A0A212FAR1</accession>
<keyword evidence="1" id="KW-0812">Transmembrane</keyword>
<gene>
    <name evidence="2" type="ORF">KGM_211088</name>
</gene>
<protein>
    <submittedName>
        <fullName evidence="2">Palmitoyltransferase ZDHHC24</fullName>
    </submittedName>
</protein>
<dbReference type="KEGG" id="dpl:KGM_211088"/>
<reference evidence="2 3" key="1">
    <citation type="journal article" date="2011" name="Cell">
        <title>The monarch butterfly genome yields insights into long-distance migration.</title>
        <authorList>
            <person name="Zhan S."/>
            <person name="Merlin C."/>
            <person name="Boore J.L."/>
            <person name="Reppert S.M."/>
        </authorList>
    </citation>
    <scope>NUCLEOTIDE SEQUENCE [LARGE SCALE GENOMIC DNA]</scope>
    <source>
        <strain evidence="2">F-2</strain>
    </source>
</reference>
<dbReference type="eggNOG" id="KOG0231">
    <property type="taxonomic scope" value="Eukaryota"/>
</dbReference>
<evidence type="ECO:0000256" key="1">
    <source>
        <dbReference type="SAM" id="Phobius"/>
    </source>
</evidence>
<dbReference type="STRING" id="278856.A0A212FAR1"/>
<comment type="caution">
    <text evidence="2">The sequence shown here is derived from an EMBL/GenBank/DDBJ whole genome shotgun (WGS) entry which is preliminary data.</text>
</comment>
<dbReference type="InParanoid" id="A0A212FAR1"/>
<proteinExistence type="predicted"/>